<dbReference type="Gene3D" id="3.40.50.300">
    <property type="entry name" value="P-loop containing nucleotide triphosphate hydrolases"/>
    <property type="match status" value="2"/>
</dbReference>
<dbReference type="EMBL" id="QPFP01000004">
    <property type="protein sequence ID" value="TEB37436.1"/>
    <property type="molecule type" value="Genomic_DNA"/>
</dbReference>
<keyword evidence="5" id="KW-0547">Nucleotide-binding</keyword>
<feature type="domain" description="AAA+ ATPase" evidence="14">
    <location>
        <begin position="702"/>
        <end position="837"/>
    </location>
</feature>
<dbReference type="SUPFAM" id="SSF54585">
    <property type="entry name" value="Cdc48 domain 2-like"/>
    <property type="match status" value="1"/>
</dbReference>
<dbReference type="Gene3D" id="1.10.8.60">
    <property type="match status" value="2"/>
</dbReference>
<keyword evidence="3" id="KW-0813">Transport</keyword>
<evidence type="ECO:0000256" key="3">
    <source>
        <dbReference type="ARBA" id="ARBA00022448"/>
    </source>
</evidence>
<feature type="domain" description="AAA+ ATPase" evidence="14">
    <location>
        <begin position="421"/>
        <end position="569"/>
    </location>
</feature>
<evidence type="ECO:0000256" key="2">
    <source>
        <dbReference type="ARBA" id="ARBA00006914"/>
    </source>
</evidence>
<dbReference type="SUPFAM" id="SSF52540">
    <property type="entry name" value="P-loop containing nucleoside triphosphate hydrolases"/>
    <property type="match status" value="2"/>
</dbReference>
<feature type="region of interest" description="Disordered" evidence="13">
    <location>
        <begin position="292"/>
        <end position="321"/>
    </location>
</feature>
<dbReference type="InterPro" id="IPR003959">
    <property type="entry name" value="ATPase_AAA_core"/>
</dbReference>
<evidence type="ECO:0000256" key="11">
    <source>
        <dbReference type="ARBA" id="ARBA00034532"/>
    </source>
</evidence>
<dbReference type="GO" id="GO:0005829">
    <property type="term" value="C:cytosol"/>
    <property type="evidence" value="ECO:0007669"/>
    <property type="project" value="TreeGrafter"/>
</dbReference>
<dbReference type="Pfam" id="PF00004">
    <property type="entry name" value="AAA"/>
    <property type="match status" value="2"/>
</dbReference>
<keyword evidence="9" id="KW-0472">Membrane</keyword>
<evidence type="ECO:0000256" key="10">
    <source>
        <dbReference type="ARBA" id="ARBA00032509"/>
    </source>
</evidence>
<evidence type="ECO:0000256" key="13">
    <source>
        <dbReference type="SAM" id="MobiDB-lite"/>
    </source>
</evidence>
<dbReference type="GO" id="GO:0016887">
    <property type="term" value="F:ATP hydrolysis activity"/>
    <property type="evidence" value="ECO:0007669"/>
    <property type="project" value="InterPro"/>
</dbReference>
<dbReference type="InterPro" id="IPR050168">
    <property type="entry name" value="AAA_ATPase_domain"/>
</dbReference>
<dbReference type="InterPro" id="IPR027417">
    <property type="entry name" value="P-loop_NTPase"/>
</dbReference>
<feature type="region of interest" description="Disordered" evidence="13">
    <location>
        <begin position="1001"/>
        <end position="1022"/>
    </location>
</feature>
<dbReference type="Proteomes" id="UP000298030">
    <property type="component" value="Unassembled WGS sequence"/>
</dbReference>
<comment type="similarity">
    <text evidence="2">Belongs to the AAA ATPase family.</text>
</comment>
<organism evidence="15 16">
    <name type="scientific">Coprinellus micaceus</name>
    <name type="common">Glistening ink-cap mushroom</name>
    <name type="synonym">Coprinus micaceus</name>
    <dbReference type="NCBI Taxonomy" id="71717"/>
    <lineage>
        <taxon>Eukaryota</taxon>
        <taxon>Fungi</taxon>
        <taxon>Dikarya</taxon>
        <taxon>Basidiomycota</taxon>
        <taxon>Agaricomycotina</taxon>
        <taxon>Agaricomycetes</taxon>
        <taxon>Agaricomycetidae</taxon>
        <taxon>Agaricales</taxon>
        <taxon>Agaricineae</taxon>
        <taxon>Psathyrellaceae</taxon>
        <taxon>Coprinellus</taxon>
    </lineage>
</organism>
<evidence type="ECO:0000256" key="12">
    <source>
        <dbReference type="ARBA" id="ARBA00048778"/>
    </source>
</evidence>
<dbReference type="PROSITE" id="PS00674">
    <property type="entry name" value="AAA"/>
    <property type="match status" value="1"/>
</dbReference>
<keyword evidence="8" id="KW-0653">Protein transport</keyword>
<feature type="compositionally biased region" description="Pro residues" evidence="13">
    <location>
        <begin position="294"/>
        <end position="304"/>
    </location>
</feature>
<evidence type="ECO:0000256" key="5">
    <source>
        <dbReference type="ARBA" id="ARBA00022741"/>
    </source>
</evidence>
<dbReference type="InterPro" id="IPR003960">
    <property type="entry name" value="ATPase_AAA_CS"/>
</dbReference>
<feature type="compositionally biased region" description="Polar residues" evidence="13">
    <location>
        <begin position="215"/>
        <end position="243"/>
    </location>
</feature>
<dbReference type="GO" id="GO:0005778">
    <property type="term" value="C:peroxisomal membrane"/>
    <property type="evidence" value="ECO:0007669"/>
    <property type="project" value="TreeGrafter"/>
</dbReference>
<dbReference type="InterPro" id="IPR009010">
    <property type="entry name" value="Asp_de-COase-like_dom_sf"/>
</dbReference>
<dbReference type="Pfam" id="PF17862">
    <property type="entry name" value="AAA_lid_3"/>
    <property type="match status" value="1"/>
</dbReference>
<comment type="caution">
    <text evidence="15">The sequence shown here is derived from an EMBL/GenBank/DDBJ whole genome shotgun (WGS) entry which is preliminary data.</text>
</comment>
<dbReference type="Gene3D" id="3.10.330.10">
    <property type="match status" value="1"/>
</dbReference>
<evidence type="ECO:0000259" key="14">
    <source>
        <dbReference type="SMART" id="SM00382"/>
    </source>
</evidence>
<reference evidence="15 16" key="1">
    <citation type="journal article" date="2019" name="Nat. Ecol. Evol.">
        <title>Megaphylogeny resolves global patterns of mushroom evolution.</title>
        <authorList>
            <person name="Varga T."/>
            <person name="Krizsan K."/>
            <person name="Foldi C."/>
            <person name="Dima B."/>
            <person name="Sanchez-Garcia M."/>
            <person name="Sanchez-Ramirez S."/>
            <person name="Szollosi G.J."/>
            <person name="Szarkandi J.G."/>
            <person name="Papp V."/>
            <person name="Albert L."/>
            <person name="Andreopoulos W."/>
            <person name="Angelini C."/>
            <person name="Antonin V."/>
            <person name="Barry K.W."/>
            <person name="Bougher N.L."/>
            <person name="Buchanan P."/>
            <person name="Buyck B."/>
            <person name="Bense V."/>
            <person name="Catcheside P."/>
            <person name="Chovatia M."/>
            <person name="Cooper J."/>
            <person name="Damon W."/>
            <person name="Desjardin D."/>
            <person name="Finy P."/>
            <person name="Geml J."/>
            <person name="Haridas S."/>
            <person name="Hughes K."/>
            <person name="Justo A."/>
            <person name="Karasinski D."/>
            <person name="Kautmanova I."/>
            <person name="Kiss B."/>
            <person name="Kocsube S."/>
            <person name="Kotiranta H."/>
            <person name="LaButti K.M."/>
            <person name="Lechner B.E."/>
            <person name="Liimatainen K."/>
            <person name="Lipzen A."/>
            <person name="Lukacs Z."/>
            <person name="Mihaltcheva S."/>
            <person name="Morgado L.N."/>
            <person name="Niskanen T."/>
            <person name="Noordeloos M.E."/>
            <person name="Ohm R.A."/>
            <person name="Ortiz-Santana B."/>
            <person name="Ovrebo C."/>
            <person name="Racz N."/>
            <person name="Riley R."/>
            <person name="Savchenko A."/>
            <person name="Shiryaev A."/>
            <person name="Soop K."/>
            <person name="Spirin V."/>
            <person name="Szebenyi C."/>
            <person name="Tomsovsky M."/>
            <person name="Tulloss R.E."/>
            <person name="Uehling J."/>
            <person name="Grigoriev I.V."/>
            <person name="Vagvolgyi C."/>
            <person name="Papp T."/>
            <person name="Martin F.M."/>
            <person name="Miettinen O."/>
            <person name="Hibbett D.S."/>
            <person name="Nagy L.G."/>
        </authorList>
    </citation>
    <scope>NUCLEOTIDE SEQUENCE [LARGE SCALE GENOMIC DNA]</scope>
    <source>
        <strain evidence="15 16">FP101781</strain>
    </source>
</reference>
<proteinExistence type="inferred from homology"/>
<evidence type="ECO:0000256" key="1">
    <source>
        <dbReference type="ARBA" id="ARBA00004370"/>
    </source>
</evidence>
<keyword evidence="6" id="KW-0378">Hydrolase</keyword>
<protein>
    <recommendedName>
        <fullName evidence="11">Peroxisomal ATPase PEX1</fullName>
    </recommendedName>
    <alternativeName>
        <fullName evidence="10">Peroxin-1</fullName>
    </alternativeName>
</protein>
<dbReference type="SUPFAM" id="SSF50692">
    <property type="entry name" value="ADC-like"/>
    <property type="match status" value="1"/>
</dbReference>
<evidence type="ECO:0000313" key="16">
    <source>
        <dbReference type="Proteomes" id="UP000298030"/>
    </source>
</evidence>
<dbReference type="CDD" id="cd19526">
    <property type="entry name" value="RecA-like_PEX1_r2"/>
    <property type="match status" value="1"/>
</dbReference>
<evidence type="ECO:0000313" key="15">
    <source>
        <dbReference type="EMBL" id="TEB37436.1"/>
    </source>
</evidence>
<comment type="subcellular location">
    <subcellularLocation>
        <location evidence="1">Membrane</location>
    </subcellularLocation>
</comment>
<feature type="compositionally biased region" description="Polar residues" evidence="13">
    <location>
        <begin position="939"/>
        <end position="949"/>
    </location>
</feature>
<evidence type="ECO:0000256" key="6">
    <source>
        <dbReference type="ARBA" id="ARBA00022801"/>
    </source>
</evidence>
<gene>
    <name evidence="15" type="ORF">FA13DRAFT_1726534</name>
</gene>
<evidence type="ECO:0000256" key="7">
    <source>
        <dbReference type="ARBA" id="ARBA00022840"/>
    </source>
</evidence>
<evidence type="ECO:0000256" key="8">
    <source>
        <dbReference type="ARBA" id="ARBA00022927"/>
    </source>
</evidence>
<sequence length="1022" mass="111611">MPRKARIHFVSLRSSLVNLPISIYGPLLERGVRPQNLAVHLTLVAKAGSQNGGPGSPRVEAYVGWTGMASASSLAHFQASQAQAGDVGFETIEIDPQFCQGLGLAQGDIVEIGLLHDLGVAKSVTTEPATSDDWEIIEIHATLIESTLLSQVRVAKVRQEIDVWVMGRTRVRLLVTGLDPQSKGSALLLTTNTEVSIAPKLHKSNAVPSKKADNTSKPPQRFPVSTSSSKPQPQGTIASTTKTLRVLPPRLLHGVAFPDTTGPDILSYVAPGTFEDQASDSQFRHARLRRLPAPVDPSAPPSEPNPQDATPRNLKLGEGDKQEEVEQISSVVIGTQFDVPPQHIVLSALPEGVEEWDLVRVSLEDGLVNVTSGNDVSAPDSPILPIHAPTFLAGVDDILTRCTQYCIREYLSQTDRLTVHGVSGLLVTGRRGAGKTSIVRAVSKSLQESPETLAYIYYVDISRHAEQPIATVKSLFSYWFDRASWHRPSILILDNLDKLLNAEVEHADSFRSRLLTEVFIRIFSSSSRTTPVNSQGIILVATASSLASLHPRINTSHIFKEVVHVKPPNKDARRDILTRIVKDRLEVTGEIQLGDNLNFSGLAMQTEGYSASDLQDLVSRAIHQVAIRMSKEFHSYGELTYDDFMTAQADFVPLTLRDVKLEKSYTSWNDIGGLFETRQVLRETLEWPTKYGPIFAQSPLRLRSGILLYGYPGCGKTLLASAVAKECGLNFISVKGPEILNKYIGASEKSVRDLFERASAAKPCVLFFDEFDSIAPKRGHDSTGVTDRVVNQMLTQMDGAEGLDGVYVLAATSRPDLIDSALLRPGRLDKSILCNMPDFKDRKDILQAVARKLSISPNIDFDGIAEQTEGFSGADLQALLYNAHLDVIHAAIESQPTSENGRRDDEEKPLKYHVIGGDASGKVMSRAETTAFERRLRQIQSNASASGATSKKRDALSLSAPKPKPQIQEHNIISALAGMRPSVPAEERRRLDRIYREFVSDRGGLPVPPEGGVGLGNRATLA</sequence>
<accession>A0A4Y7TTD7</accession>
<dbReference type="STRING" id="71717.A0A4Y7TTD7"/>
<dbReference type="InterPro" id="IPR029067">
    <property type="entry name" value="CDC48_domain_2-like_sf"/>
</dbReference>
<evidence type="ECO:0000256" key="4">
    <source>
        <dbReference type="ARBA" id="ARBA00022593"/>
    </source>
</evidence>
<dbReference type="AlphaFoldDB" id="A0A4Y7TTD7"/>
<dbReference type="GO" id="GO:0016558">
    <property type="term" value="P:protein import into peroxisome matrix"/>
    <property type="evidence" value="ECO:0007669"/>
    <property type="project" value="TreeGrafter"/>
</dbReference>
<dbReference type="FunFam" id="3.40.50.300:FF:000149">
    <property type="entry name" value="Nuclear valosin-containing protein-like"/>
    <property type="match status" value="1"/>
</dbReference>
<feature type="region of interest" description="Disordered" evidence="13">
    <location>
        <begin position="939"/>
        <end position="968"/>
    </location>
</feature>
<keyword evidence="4" id="KW-0962">Peroxisome biogenesis</keyword>
<dbReference type="SMART" id="SM00382">
    <property type="entry name" value="AAA"/>
    <property type="match status" value="2"/>
</dbReference>
<dbReference type="GO" id="GO:0005524">
    <property type="term" value="F:ATP binding"/>
    <property type="evidence" value="ECO:0007669"/>
    <property type="project" value="UniProtKB-KW"/>
</dbReference>
<dbReference type="OrthoDB" id="2187at2759"/>
<dbReference type="InterPro" id="IPR041569">
    <property type="entry name" value="AAA_lid_3"/>
</dbReference>
<keyword evidence="7" id="KW-0067">ATP-binding</keyword>
<dbReference type="InterPro" id="IPR015342">
    <property type="entry name" value="PEX1-N_C-lobe"/>
</dbReference>
<keyword evidence="16" id="KW-1185">Reference proteome</keyword>
<dbReference type="Pfam" id="PF09262">
    <property type="entry name" value="PEX-1N"/>
    <property type="match status" value="1"/>
</dbReference>
<name>A0A4Y7TTD7_COPMI</name>
<feature type="region of interest" description="Disordered" evidence="13">
    <location>
        <begin position="200"/>
        <end position="243"/>
    </location>
</feature>
<dbReference type="PANTHER" id="PTHR23077">
    <property type="entry name" value="AAA-FAMILY ATPASE"/>
    <property type="match status" value="1"/>
</dbReference>
<dbReference type="PANTHER" id="PTHR23077:SF12">
    <property type="entry name" value="PEROXISOMAL ATPASE PEX1"/>
    <property type="match status" value="1"/>
</dbReference>
<comment type="catalytic activity">
    <reaction evidence="12">
        <text>ATP + H2O = ADP + phosphate + H(+)</text>
        <dbReference type="Rhea" id="RHEA:13065"/>
        <dbReference type="ChEBI" id="CHEBI:15377"/>
        <dbReference type="ChEBI" id="CHEBI:15378"/>
        <dbReference type="ChEBI" id="CHEBI:30616"/>
        <dbReference type="ChEBI" id="CHEBI:43474"/>
        <dbReference type="ChEBI" id="CHEBI:456216"/>
    </reaction>
    <physiologicalReaction direction="left-to-right" evidence="12">
        <dbReference type="Rhea" id="RHEA:13066"/>
    </physiologicalReaction>
</comment>
<evidence type="ECO:0000256" key="9">
    <source>
        <dbReference type="ARBA" id="ARBA00023136"/>
    </source>
</evidence>
<dbReference type="InterPro" id="IPR003593">
    <property type="entry name" value="AAA+_ATPase"/>
</dbReference>